<dbReference type="STRING" id="1095630.A0A2J6SPF2"/>
<dbReference type="PANTHER" id="PTHR42973:SF32">
    <property type="entry name" value="FAD-LINKED OXIDOREDUCTASE AFOF"/>
    <property type="match status" value="1"/>
</dbReference>
<dbReference type="PANTHER" id="PTHR42973">
    <property type="entry name" value="BINDING OXIDOREDUCTASE, PUTATIVE (AFU_ORTHOLOGUE AFUA_1G17690)-RELATED"/>
    <property type="match status" value="1"/>
</dbReference>
<dbReference type="Pfam" id="PF08031">
    <property type="entry name" value="BBE"/>
    <property type="match status" value="1"/>
</dbReference>
<evidence type="ECO:0000259" key="6">
    <source>
        <dbReference type="PROSITE" id="PS51387"/>
    </source>
</evidence>
<keyword evidence="2" id="KW-0285">Flavoprotein</keyword>
<evidence type="ECO:0000256" key="1">
    <source>
        <dbReference type="ARBA" id="ARBA00005466"/>
    </source>
</evidence>
<accession>A0A2J6SPF2</accession>
<dbReference type="InParanoid" id="A0A2J6SPF2"/>
<dbReference type="GO" id="GO:0016491">
    <property type="term" value="F:oxidoreductase activity"/>
    <property type="evidence" value="ECO:0007669"/>
    <property type="project" value="UniProtKB-KW"/>
</dbReference>
<dbReference type="InterPro" id="IPR012951">
    <property type="entry name" value="BBE"/>
</dbReference>
<feature type="domain" description="FAD-binding PCMH-type" evidence="6">
    <location>
        <begin position="75"/>
        <end position="268"/>
    </location>
</feature>
<dbReference type="GeneID" id="36589679"/>
<keyword evidence="5" id="KW-0560">Oxidoreductase</keyword>
<keyword evidence="4" id="KW-0274">FAD</keyword>
<organism evidence="7 8">
    <name type="scientific">Hyaloscypha bicolor E</name>
    <dbReference type="NCBI Taxonomy" id="1095630"/>
    <lineage>
        <taxon>Eukaryota</taxon>
        <taxon>Fungi</taxon>
        <taxon>Dikarya</taxon>
        <taxon>Ascomycota</taxon>
        <taxon>Pezizomycotina</taxon>
        <taxon>Leotiomycetes</taxon>
        <taxon>Helotiales</taxon>
        <taxon>Hyaloscyphaceae</taxon>
        <taxon>Hyaloscypha</taxon>
        <taxon>Hyaloscypha bicolor</taxon>
    </lineage>
</organism>
<dbReference type="AlphaFoldDB" id="A0A2J6SPF2"/>
<protein>
    <submittedName>
        <fullName evidence="7">FAD-binding domain-containing protein</fullName>
    </submittedName>
</protein>
<dbReference type="OrthoDB" id="415825at2759"/>
<dbReference type="Pfam" id="PF01565">
    <property type="entry name" value="FAD_binding_4"/>
    <property type="match status" value="1"/>
</dbReference>
<keyword evidence="3" id="KW-0732">Signal</keyword>
<dbReference type="Gene3D" id="3.30.465.10">
    <property type="match status" value="1"/>
</dbReference>
<evidence type="ECO:0000256" key="5">
    <source>
        <dbReference type="ARBA" id="ARBA00023002"/>
    </source>
</evidence>
<dbReference type="InterPro" id="IPR016166">
    <property type="entry name" value="FAD-bd_PCMH"/>
</dbReference>
<dbReference type="InterPro" id="IPR006094">
    <property type="entry name" value="Oxid_FAD_bind_N"/>
</dbReference>
<evidence type="ECO:0000256" key="3">
    <source>
        <dbReference type="ARBA" id="ARBA00022729"/>
    </source>
</evidence>
<dbReference type="InterPro" id="IPR036318">
    <property type="entry name" value="FAD-bd_PCMH-like_sf"/>
</dbReference>
<dbReference type="InterPro" id="IPR016169">
    <property type="entry name" value="FAD-bd_PCMH_sub2"/>
</dbReference>
<dbReference type="SUPFAM" id="SSF56176">
    <property type="entry name" value="FAD-binding/transporter-associated domain-like"/>
    <property type="match status" value="1"/>
</dbReference>
<gene>
    <name evidence="7" type="ORF">K444DRAFT_619894</name>
</gene>
<evidence type="ECO:0000313" key="7">
    <source>
        <dbReference type="EMBL" id="PMD52590.1"/>
    </source>
</evidence>
<comment type="similarity">
    <text evidence="1">Belongs to the oxygen-dependent FAD-linked oxidoreductase family.</text>
</comment>
<evidence type="ECO:0000313" key="8">
    <source>
        <dbReference type="Proteomes" id="UP000235371"/>
    </source>
</evidence>
<keyword evidence="8" id="KW-1185">Reference proteome</keyword>
<dbReference type="PROSITE" id="PS51387">
    <property type="entry name" value="FAD_PCMH"/>
    <property type="match status" value="1"/>
</dbReference>
<dbReference type="Proteomes" id="UP000235371">
    <property type="component" value="Unassembled WGS sequence"/>
</dbReference>
<dbReference type="InterPro" id="IPR050416">
    <property type="entry name" value="FAD-linked_Oxidoreductase"/>
</dbReference>
<dbReference type="Gene3D" id="3.40.462.20">
    <property type="match status" value="1"/>
</dbReference>
<evidence type="ECO:0000256" key="2">
    <source>
        <dbReference type="ARBA" id="ARBA00022630"/>
    </source>
</evidence>
<sequence length="516" mass="55841">MATLNTTINDIAVPTAKLQDVHISESELPISPPSTKDLHTKLTTLLLPQLSEKASINLPSDDEFKQNTARWSDTTFTSPTAVVNVASESDICAVVRVPSLRPMQSQTNHPLSSQVKFATSHNIPFLAQSGSHGLSSSLQKLSGKPHIIINLRLMNEVKVDLPSGTATISAGAITKEVLDAAHAASAHIVTGVCNTVGIIPALLGGGMGNQISLYGLGVDQILSARLVTAKGEVVVVSEEANQDLFWGIRGAGHNFGIVSELKVKAYEQENGGVHWTGTLGFPGSKEMLTRVTSTIKEMGIGKGMGVFMIWARPPPAFGPMVVLNLWYSGPSAAAEAAYKPFFDLEPVMQICAPTPYTHINDCNDAVCAKGLRKPSYCVGLDESELGDLEKVWEQWVEWSAREGAGQSVVLTECYGFEKAREVEDESTAYAWRGTGVYVLTIPMYEKEEMDAEAHAYGTKFRDTLQGDGPKRVYTNFANGDEEPSALYGGGERLEKLRTLKGKWDPHGVFGWFNPIC</sequence>
<dbReference type="EMBL" id="KZ613900">
    <property type="protein sequence ID" value="PMD52590.1"/>
    <property type="molecule type" value="Genomic_DNA"/>
</dbReference>
<reference evidence="7 8" key="1">
    <citation type="submission" date="2016-04" db="EMBL/GenBank/DDBJ databases">
        <title>A degradative enzymes factory behind the ericoid mycorrhizal symbiosis.</title>
        <authorList>
            <consortium name="DOE Joint Genome Institute"/>
            <person name="Martino E."/>
            <person name="Morin E."/>
            <person name="Grelet G."/>
            <person name="Kuo A."/>
            <person name="Kohler A."/>
            <person name="Daghino S."/>
            <person name="Barry K."/>
            <person name="Choi C."/>
            <person name="Cichocki N."/>
            <person name="Clum A."/>
            <person name="Copeland A."/>
            <person name="Hainaut M."/>
            <person name="Haridas S."/>
            <person name="Labutti K."/>
            <person name="Lindquist E."/>
            <person name="Lipzen A."/>
            <person name="Khouja H.-R."/>
            <person name="Murat C."/>
            <person name="Ohm R."/>
            <person name="Olson A."/>
            <person name="Spatafora J."/>
            <person name="Veneault-Fourrey C."/>
            <person name="Henrissat B."/>
            <person name="Grigoriev I."/>
            <person name="Martin F."/>
            <person name="Perotto S."/>
        </authorList>
    </citation>
    <scope>NUCLEOTIDE SEQUENCE [LARGE SCALE GENOMIC DNA]</scope>
    <source>
        <strain evidence="7 8">E</strain>
    </source>
</reference>
<name>A0A2J6SPF2_9HELO</name>
<evidence type="ECO:0000256" key="4">
    <source>
        <dbReference type="ARBA" id="ARBA00022827"/>
    </source>
</evidence>
<dbReference type="RefSeq" id="XP_024729494.1">
    <property type="nucleotide sequence ID" value="XM_024881602.1"/>
</dbReference>
<proteinExistence type="inferred from homology"/>
<dbReference type="GO" id="GO:0071949">
    <property type="term" value="F:FAD binding"/>
    <property type="evidence" value="ECO:0007669"/>
    <property type="project" value="InterPro"/>
</dbReference>